<evidence type="ECO:0000313" key="3">
    <source>
        <dbReference type="Proteomes" id="UP001054252"/>
    </source>
</evidence>
<dbReference type="AlphaFoldDB" id="A0AAV5HTD6"/>
<proteinExistence type="predicted"/>
<sequence length="69" mass="7714">MEINSEEHQSVNSSEDLHMIDVDDMVVVSVQPGTNKQKDKEVANDKGNEKNTDNTDGKATKRKGKEIEK</sequence>
<evidence type="ECO:0000256" key="1">
    <source>
        <dbReference type="SAM" id="MobiDB-lite"/>
    </source>
</evidence>
<name>A0AAV5HTD6_9ROSI</name>
<feature type="compositionally biased region" description="Basic and acidic residues" evidence="1">
    <location>
        <begin position="1"/>
        <end position="21"/>
    </location>
</feature>
<evidence type="ECO:0000313" key="2">
    <source>
        <dbReference type="EMBL" id="GKU88716.1"/>
    </source>
</evidence>
<comment type="caution">
    <text evidence="2">The sequence shown here is derived from an EMBL/GenBank/DDBJ whole genome shotgun (WGS) entry which is preliminary data.</text>
</comment>
<feature type="region of interest" description="Disordered" evidence="1">
    <location>
        <begin position="1"/>
        <end position="69"/>
    </location>
</feature>
<reference evidence="2 3" key="1">
    <citation type="journal article" date="2021" name="Commun. Biol.">
        <title>The genome of Shorea leprosula (Dipterocarpaceae) highlights the ecological relevance of drought in aseasonal tropical rainforests.</title>
        <authorList>
            <person name="Ng K.K.S."/>
            <person name="Kobayashi M.J."/>
            <person name="Fawcett J.A."/>
            <person name="Hatakeyama M."/>
            <person name="Paape T."/>
            <person name="Ng C.H."/>
            <person name="Ang C.C."/>
            <person name="Tnah L.H."/>
            <person name="Lee C.T."/>
            <person name="Nishiyama T."/>
            <person name="Sese J."/>
            <person name="O'Brien M.J."/>
            <person name="Copetti D."/>
            <person name="Mohd Noor M.I."/>
            <person name="Ong R.C."/>
            <person name="Putra M."/>
            <person name="Sireger I.Z."/>
            <person name="Indrioko S."/>
            <person name="Kosugi Y."/>
            <person name="Izuno A."/>
            <person name="Isagi Y."/>
            <person name="Lee S.L."/>
            <person name="Shimizu K.K."/>
        </authorList>
    </citation>
    <scope>NUCLEOTIDE SEQUENCE [LARGE SCALE GENOMIC DNA]</scope>
    <source>
        <strain evidence="2">214</strain>
    </source>
</reference>
<dbReference type="EMBL" id="BPVZ01000003">
    <property type="protein sequence ID" value="GKU88716.1"/>
    <property type="molecule type" value="Genomic_DNA"/>
</dbReference>
<feature type="compositionally biased region" description="Basic and acidic residues" evidence="1">
    <location>
        <begin position="36"/>
        <end position="69"/>
    </location>
</feature>
<organism evidence="2 3">
    <name type="scientific">Rubroshorea leprosula</name>
    <dbReference type="NCBI Taxonomy" id="152421"/>
    <lineage>
        <taxon>Eukaryota</taxon>
        <taxon>Viridiplantae</taxon>
        <taxon>Streptophyta</taxon>
        <taxon>Embryophyta</taxon>
        <taxon>Tracheophyta</taxon>
        <taxon>Spermatophyta</taxon>
        <taxon>Magnoliopsida</taxon>
        <taxon>eudicotyledons</taxon>
        <taxon>Gunneridae</taxon>
        <taxon>Pentapetalae</taxon>
        <taxon>rosids</taxon>
        <taxon>malvids</taxon>
        <taxon>Malvales</taxon>
        <taxon>Dipterocarpaceae</taxon>
        <taxon>Rubroshorea</taxon>
    </lineage>
</organism>
<dbReference type="Proteomes" id="UP001054252">
    <property type="component" value="Unassembled WGS sequence"/>
</dbReference>
<protein>
    <submittedName>
        <fullName evidence="2">Uncharacterized protein</fullName>
    </submittedName>
</protein>
<gene>
    <name evidence="2" type="ORF">SLEP1_g2945</name>
</gene>
<keyword evidence="3" id="KW-1185">Reference proteome</keyword>
<accession>A0AAV5HTD6</accession>